<keyword evidence="2" id="KW-1185">Reference proteome</keyword>
<evidence type="ECO:0000313" key="2">
    <source>
        <dbReference type="Proteomes" id="UP000199701"/>
    </source>
</evidence>
<accession>A0A1I0RDE9</accession>
<dbReference type="Proteomes" id="UP000199701">
    <property type="component" value="Unassembled WGS sequence"/>
</dbReference>
<gene>
    <name evidence="1" type="ORF">SAMN05421659_11446</name>
</gene>
<reference evidence="1 2" key="1">
    <citation type="submission" date="2016-10" db="EMBL/GenBank/DDBJ databases">
        <authorList>
            <person name="de Groot N.N."/>
        </authorList>
    </citation>
    <scope>NUCLEOTIDE SEQUENCE [LARGE SCALE GENOMIC DNA]</scope>
    <source>
        <strain evidence="1 2">DSM 9179</strain>
    </source>
</reference>
<dbReference type="AlphaFoldDB" id="A0A1I0RDE9"/>
<sequence>MYFRISHISCIGHNVFVTGYLSAEGNKPEQKEDLETIVKCVQEINVGISKIDSVEVENNRVIYKHVEASNLFSLLRFLDITLDLDIKYRLSKNIKLTGKDALEELDKIAKNKKIKVIR</sequence>
<dbReference type="EMBL" id="FOJI01000014">
    <property type="protein sequence ID" value="SEW38823.1"/>
    <property type="molecule type" value="Genomic_DNA"/>
</dbReference>
<protein>
    <submittedName>
        <fullName evidence="1">Uncharacterized protein</fullName>
    </submittedName>
</protein>
<organism evidence="1 2">
    <name type="scientific">[Clostridium] fimetarium</name>
    <dbReference type="NCBI Taxonomy" id="99656"/>
    <lineage>
        <taxon>Bacteria</taxon>
        <taxon>Bacillati</taxon>
        <taxon>Bacillota</taxon>
        <taxon>Clostridia</taxon>
        <taxon>Lachnospirales</taxon>
        <taxon>Lachnospiraceae</taxon>
    </lineage>
</organism>
<evidence type="ECO:0000313" key="1">
    <source>
        <dbReference type="EMBL" id="SEW38823.1"/>
    </source>
</evidence>
<dbReference type="STRING" id="99656.SAMN05421659_11446"/>
<proteinExistence type="predicted"/>
<dbReference type="RefSeq" id="WP_092455893.1">
    <property type="nucleotide sequence ID" value="NZ_FOJI01000014.1"/>
</dbReference>
<name>A0A1I0RDE9_9FIRM</name>